<organism evidence="2 3">
    <name type="scientific">Brucella intermedia GD04153</name>
    <dbReference type="NCBI Taxonomy" id="2975438"/>
    <lineage>
        <taxon>Bacteria</taxon>
        <taxon>Pseudomonadati</taxon>
        <taxon>Pseudomonadota</taxon>
        <taxon>Alphaproteobacteria</taxon>
        <taxon>Hyphomicrobiales</taxon>
        <taxon>Brucellaceae</taxon>
        <taxon>Brucella/Ochrobactrum group</taxon>
        <taxon>Brucella</taxon>
    </lineage>
</organism>
<evidence type="ECO:0000313" key="3">
    <source>
        <dbReference type="Proteomes" id="UP001158087"/>
    </source>
</evidence>
<name>A0AA42H2J2_9HYPH</name>
<dbReference type="AlphaFoldDB" id="A0AA42H2J2"/>
<accession>A0AA42H2J2</accession>
<dbReference type="Proteomes" id="UP001158087">
    <property type="component" value="Unassembled WGS sequence"/>
</dbReference>
<dbReference type="Gene3D" id="3.50.50.60">
    <property type="entry name" value="FAD/NAD(P)-binding domain"/>
    <property type="match status" value="2"/>
</dbReference>
<dbReference type="EMBL" id="JAODYY010000018">
    <property type="protein sequence ID" value="MDH0126890.1"/>
    <property type="molecule type" value="Genomic_DNA"/>
</dbReference>
<evidence type="ECO:0000313" key="2">
    <source>
        <dbReference type="EMBL" id="MDH0126890.1"/>
    </source>
</evidence>
<dbReference type="InterPro" id="IPR036188">
    <property type="entry name" value="FAD/NAD-bd_sf"/>
</dbReference>
<reference evidence="2" key="1">
    <citation type="submission" date="2022-09" db="EMBL/GenBank/DDBJ databases">
        <title>Intensive care unit water sources are persistently colonized with multi-drug resistant bacteria and are the site of extensive horizontal gene transfer of antibiotic resistance genes.</title>
        <authorList>
            <person name="Diorio-Toth L."/>
        </authorList>
    </citation>
    <scope>NUCLEOTIDE SEQUENCE</scope>
    <source>
        <strain evidence="2">GD04153</strain>
    </source>
</reference>
<comment type="caution">
    <text evidence="2">The sequence shown here is derived from an EMBL/GenBank/DDBJ whole genome shotgun (WGS) entry which is preliminary data.</text>
</comment>
<evidence type="ECO:0000256" key="1">
    <source>
        <dbReference type="SAM" id="MobiDB-lite"/>
    </source>
</evidence>
<feature type="region of interest" description="Disordered" evidence="1">
    <location>
        <begin position="45"/>
        <end position="75"/>
    </location>
</feature>
<protein>
    <submittedName>
        <fullName evidence="2">Uncharacterized protein</fullName>
    </submittedName>
</protein>
<gene>
    <name evidence="2" type="ORF">N7376_23235</name>
</gene>
<proteinExistence type="predicted"/>
<sequence length="132" mass="14542">MKSTLDGSTRGIEARGFFVAIDHHPDTRLFDGQLTMNNGKLEIRSGLGGNATQTSAPPAMWPTNITARQSPRPASAPWLRSTLNVTWSLPSLSHREPCCWHPCSGPACQQRGSQAISRKRMSESVNVPCWRK</sequence>